<protein>
    <recommendedName>
        <fullName evidence="3">Ubiquitin-conjugating enzyme C-terminal fungi domain-containing protein</fullName>
    </recommendedName>
</protein>
<keyword evidence="2" id="KW-0732">Signal</keyword>
<proteinExistence type="predicted"/>
<feature type="domain" description="Ubiquitin-conjugating enzyme C-terminal fungi" evidence="3">
    <location>
        <begin position="317"/>
        <end position="344"/>
    </location>
</feature>
<reference evidence="4" key="1">
    <citation type="submission" date="2013-11" db="EMBL/GenBank/DDBJ databases">
        <title>Genome sequence of the fusiform rust pathogen reveals effectors for host alternation and coevolution with pine.</title>
        <authorList>
            <consortium name="DOE Joint Genome Institute"/>
            <person name="Smith K."/>
            <person name="Pendleton A."/>
            <person name="Kubisiak T."/>
            <person name="Anderson C."/>
            <person name="Salamov A."/>
            <person name="Aerts A."/>
            <person name="Riley R."/>
            <person name="Clum A."/>
            <person name="Lindquist E."/>
            <person name="Ence D."/>
            <person name="Campbell M."/>
            <person name="Kronenberg Z."/>
            <person name="Feau N."/>
            <person name="Dhillon B."/>
            <person name="Hamelin R."/>
            <person name="Burleigh J."/>
            <person name="Smith J."/>
            <person name="Yandell M."/>
            <person name="Nelson C."/>
            <person name="Grigoriev I."/>
            <person name="Davis J."/>
        </authorList>
    </citation>
    <scope>NUCLEOTIDE SEQUENCE</scope>
    <source>
        <strain evidence="4">G11</strain>
    </source>
</reference>
<dbReference type="AlphaFoldDB" id="A0A9P6T923"/>
<feature type="compositionally biased region" description="Basic and acidic residues" evidence="1">
    <location>
        <begin position="146"/>
        <end position="166"/>
    </location>
</feature>
<feature type="signal peptide" evidence="2">
    <location>
        <begin position="1"/>
        <end position="24"/>
    </location>
</feature>
<evidence type="ECO:0000313" key="4">
    <source>
        <dbReference type="EMBL" id="KAG0143140.1"/>
    </source>
</evidence>
<feature type="compositionally biased region" description="Polar residues" evidence="1">
    <location>
        <begin position="388"/>
        <end position="407"/>
    </location>
</feature>
<keyword evidence="5" id="KW-1185">Reference proteome</keyword>
<feature type="compositionally biased region" description="Basic and acidic residues" evidence="1">
    <location>
        <begin position="72"/>
        <end position="81"/>
    </location>
</feature>
<evidence type="ECO:0000259" key="3">
    <source>
        <dbReference type="Pfam" id="PF09288"/>
    </source>
</evidence>
<sequence length="517" mass="57503">MVALRSIYFFGFLSVCGLVEHALCKPTETIGTVDNVKELERISQGLETTSLRDPPGSSLTEKQPPSSSVLKGFHEPNKDPPNKPASVPEKNSSKLNPKADAKLEHTENLDASSLKKKHWARKILDFFIWPFRKLWKGMKWFEKKFRGSKTQSKDEKDTKAVNDQTRKSSSVSDNLRGGEAGEKTKDDVSTGGGPSNPVERSSSATGDPLGAHELVKIFEDYLDSVSTPDLARKMGLMAEDGKYKLYYPPTGEAILEDDQTLVPVFIAEHTLHNLLTDSLMAKLEVSTAEEDPKLKPLFGYLRQRLNKHKHTLSPISDMVDEFVEMGFQKNIVENVFSKLGVEGDTKEEALRAFATKQGLKEEDLDALEGLLKKSMLDTLSPVDKRPFTGSSSAEPSASPVNHVPVNSGTPDEEFLSSVYYLAELMGLKKEEGRYKVYVNGVEVPINSGNRENDLITAMFIQATHNILTESLIKRLEAVWEQEHPEQKDAFNLLFKGLFETLKKALSSHLSNSVKSST</sequence>
<dbReference type="InterPro" id="IPR015368">
    <property type="entry name" value="UBA_C_fun"/>
</dbReference>
<dbReference type="EMBL" id="MU167327">
    <property type="protein sequence ID" value="KAG0143140.1"/>
    <property type="molecule type" value="Genomic_DNA"/>
</dbReference>
<feature type="region of interest" description="Disordered" evidence="1">
    <location>
        <begin position="146"/>
        <end position="207"/>
    </location>
</feature>
<evidence type="ECO:0000313" key="5">
    <source>
        <dbReference type="Proteomes" id="UP000886653"/>
    </source>
</evidence>
<dbReference type="Proteomes" id="UP000886653">
    <property type="component" value="Unassembled WGS sequence"/>
</dbReference>
<accession>A0A9P6T923</accession>
<feature type="region of interest" description="Disordered" evidence="1">
    <location>
        <begin position="382"/>
        <end position="407"/>
    </location>
</feature>
<feature type="region of interest" description="Disordered" evidence="1">
    <location>
        <begin position="45"/>
        <end position="104"/>
    </location>
</feature>
<feature type="compositionally biased region" description="Polar residues" evidence="1">
    <location>
        <begin position="45"/>
        <end position="69"/>
    </location>
</feature>
<dbReference type="Pfam" id="PF09288">
    <property type="entry name" value="UBA_3"/>
    <property type="match status" value="1"/>
</dbReference>
<evidence type="ECO:0000256" key="1">
    <source>
        <dbReference type="SAM" id="MobiDB-lite"/>
    </source>
</evidence>
<name>A0A9P6T923_9BASI</name>
<feature type="chain" id="PRO_5040322283" description="Ubiquitin-conjugating enzyme C-terminal fungi domain-containing protein" evidence="2">
    <location>
        <begin position="25"/>
        <end position="517"/>
    </location>
</feature>
<gene>
    <name evidence="4" type="ORF">CROQUDRAFT_135141</name>
</gene>
<organism evidence="4 5">
    <name type="scientific">Cronartium quercuum f. sp. fusiforme G11</name>
    <dbReference type="NCBI Taxonomy" id="708437"/>
    <lineage>
        <taxon>Eukaryota</taxon>
        <taxon>Fungi</taxon>
        <taxon>Dikarya</taxon>
        <taxon>Basidiomycota</taxon>
        <taxon>Pucciniomycotina</taxon>
        <taxon>Pucciniomycetes</taxon>
        <taxon>Pucciniales</taxon>
        <taxon>Coleosporiaceae</taxon>
        <taxon>Cronartium</taxon>
    </lineage>
</organism>
<evidence type="ECO:0000256" key="2">
    <source>
        <dbReference type="SAM" id="SignalP"/>
    </source>
</evidence>
<comment type="caution">
    <text evidence="4">The sequence shown here is derived from an EMBL/GenBank/DDBJ whole genome shotgun (WGS) entry which is preliminary data.</text>
</comment>
<feature type="compositionally biased region" description="Basic and acidic residues" evidence="1">
    <location>
        <begin position="179"/>
        <end position="188"/>
    </location>
</feature>